<dbReference type="Gene3D" id="2.60.120.10">
    <property type="entry name" value="Jelly Rolls"/>
    <property type="match status" value="1"/>
</dbReference>
<dbReference type="PANTHER" id="PTHR43698:SF1">
    <property type="entry name" value="BLL4564 PROTEIN"/>
    <property type="match status" value="1"/>
</dbReference>
<feature type="domain" description="Cupin type-2" evidence="1">
    <location>
        <begin position="42"/>
        <end position="105"/>
    </location>
</feature>
<dbReference type="RefSeq" id="WP_046970537.1">
    <property type="nucleotide sequence ID" value="NZ_JPLA01000009.1"/>
</dbReference>
<evidence type="ECO:0000259" key="1">
    <source>
        <dbReference type="Pfam" id="PF07883"/>
    </source>
</evidence>
<dbReference type="AlphaFoldDB" id="A0A0G9H5X4"/>
<sequence>MDIIRNGSQPSAKGPADYFTGNVRIDSPFKGAGKASLAGACVTFEPGARSNWHTHPLGQILIVTAGKGWTQCEDGPIVEINAGDIIVCPPGHRHWHGATATTSMTHIAVQEALDGKVVDWMEPVTDAQYLAGVGR</sequence>
<dbReference type="STRING" id="1440762.Y882_03775"/>
<reference evidence="2 3" key="1">
    <citation type="journal article" date="2015" name="Antonie Van Leeuwenhoek">
        <title>A phylogenomic and molecular marker based taxonomic framework for the order Xanthomonadales: proposal to transfer the families Algiphilaceae and Solimonadaceae to the order Nevskiales ord. nov. and to create a new family within the order Xanthomonadales, the family Rhodanobacteraceae fam. nov., containing the genus Rhodanobacter and its closest relatives.</title>
        <authorList>
            <person name="Naushad S."/>
            <person name="Adeolu M."/>
            <person name="Wong S."/>
            <person name="Sohail M."/>
            <person name="Schellhorn H.E."/>
            <person name="Gupta R.S."/>
        </authorList>
    </citation>
    <scope>NUCLEOTIDE SEQUENCE [LARGE SCALE GENOMIC DNA]</scope>
    <source>
        <strain evidence="2 3">DSM 16301</strain>
    </source>
</reference>
<name>A0A0G9H5X4_9GAMM</name>
<proteinExistence type="predicted"/>
<dbReference type="InterPro" id="IPR014710">
    <property type="entry name" value="RmlC-like_jellyroll"/>
</dbReference>
<gene>
    <name evidence="2" type="ORF">Y882_03775</name>
</gene>
<dbReference type="PANTHER" id="PTHR43698">
    <property type="entry name" value="RIBD C-TERMINAL DOMAIN CONTAINING PROTEIN"/>
    <property type="match status" value="1"/>
</dbReference>
<dbReference type="InterPro" id="IPR013096">
    <property type="entry name" value="Cupin_2"/>
</dbReference>
<dbReference type="InterPro" id="IPR047263">
    <property type="entry name" value="HNL-like_cupin"/>
</dbReference>
<dbReference type="OrthoDB" id="9802489at2"/>
<protein>
    <submittedName>
        <fullName evidence="2">Cupin</fullName>
    </submittedName>
</protein>
<evidence type="ECO:0000313" key="2">
    <source>
        <dbReference type="EMBL" id="KLD65205.1"/>
    </source>
</evidence>
<dbReference type="PATRIC" id="fig|1440762.4.peg.3725"/>
<dbReference type="CDD" id="cd02233">
    <property type="entry name" value="cupin_HNL-like"/>
    <property type="match status" value="1"/>
</dbReference>
<comment type="caution">
    <text evidence="2">The sequence shown here is derived from an EMBL/GenBank/DDBJ whole genome shotgun (WGS) entry which is preliminary data.</text>
</comment>
<dbReference type="Pfam" id="PF07883">
    <property type="entry name" value="Cupin_2"/>
    <property type="match status" value="1"/>
</dbReference>
<dbReference type="Proteomes" id="UP000035481">
    <property type="component" value="Unassembled WGS sequence"/>
</dbReference>
<dbReference type="EMBL" id="JPLA01000009">
    <property type="protein sequence ID" value="KLD65205.1"/>
    <property type="molecule type" value="Genomic_DNA"/>
</dbReference>
<dbReference type="SUPFAM" id="SSF51182">
    <property type="entry name" value="RmlC-like cupins"/>
    <property type="match status" value="1"/>
</dbReference>
<organism evidence="2 3">
    <name type="scientific">Dyella japonica DSM 16301</name>
    <dbReference type="NCBI Taxonomy" id="1440762"/>
    <lineage>
        <taxon>Bacteria</taxon>
        <taxon>Pseudomonadati</taxon>
        <taxon>Pseudomonadota</taxon>
        <taxon>Gammaproteobacteria</taxon>
        <taxon>Lysobacterales</taxon>
        <taxon>Rhodanobacteraceae</taxon>
        <taxon>Dyella</taxon>
    </lineage>
</organism>
<evidence type="ECO:0000313" key="3">
    <source>
        <dbReference type="Proteomes" id="UP000035481"/>
    </source>
</evidence>
<accession>A0A0G9H5X4</accession>
<dbReference type="InterPro" id="IPR011051">
    <property type="entry name" value="RmlC_Cupin_sf"/>
</dbReference>